<dbReference type="GO" id="GO:0005524">
    <property type="term" value="F:ATP binding"/>
    <property type="evidence" value="ECO:0007669"/>
    <property type="project" value="UniProtKB-KW"/>
</dbReference>
<evidence type="ECO:0000256" key="3">
    <source>
        <dbReference type="ARBA" id="ARBA00022993"/>
    </source>
</evidence>
<dbReference type="RefSeq" id="WP_154239121.1">
    <property type="nucleotide sequence ID" value="NZ_CAUFAO010000002.1"/>
</dbReference>
<dbReference type="EMBL" id="WKPI01000020">
    <property type="protein sequence ID" value="MSC33737.1"/>
    <property type="molecule type" value="Genomic_DNA"/>
</dbReference>
<evidence type="ECO:0000313" key="7">
    <source>
        <dbReference type="Proteomes" id="UP000480929"/>
    </source>
</evidence>
<dbReference type="Proteomes" id="UP000433575">
    <property type="component" value="Unassembled WGS sequence"/>
</dbReference>
<dbReference type="InterPro" id="IPR043129">
    <property type="entry name" value="ATPase_NBD"/>
</dbReference>
<evidence type="ECO:0000313" key="6">
    <source>
        <dbReference type="Proteomes" id="UP000433575"/>
    </source>
</evidence>
<keyword evidence="3" id="KW-0173">Coenzyme A biosynthesis</keyword>
<reference evidence="6 7" key="1">
    <citation type="journal article" date="2019" name="Nat. Med.">
        <title>A library of human gut bacterial isolates paired with longitudinal multiomics data enables mechanistic microbiome research.</title>
        <authorList>
            <person name="Poyet M."/>
            <person name="Groussin M."/>
            <person name="Gibbons S.M."/>
            <person name="Avila-Pacheco J."/>
            <person name="Jiang X."/>
            <person name="Kearney S.M."/>
            <person name="Perrotta A.R."/>
            <person name="Berdy B."/>
            <person name="Zhao S."/>
            <person name="Lieberman T.D."/>
            <person name="Swanson P.K."/>
            <person name="Smith M."/>
            <person name="Roesemann S."/>
            <person name="Alexander J.E."/>
            <person name="Rich S.A."/>
            <person name="Livny J."/>
            <person name="Vlamakis H."/>
            <person name="Clish C."/>
            <person name="Bullock K."/>
            <person name="Deik A."/>
            <person name="Scott J."/>
            <person name="Pierce K.A."/>
            <person name="Xavier R.J."/>
            <person name="Alm E.J."/>
        </authorList>
    </citation>
    <scope>NUCLEOTIDE SEQUENCE [LARGE SCALE GENOMIC DNA]</scope>
    <source>
        <strain evidence="4 6">BIOML-A4</strain>
        <strain evidence="5 7">BIOML-A5</strain>
    </source>
</reference>
<dbReference type="GO" id="GO:0004594">
    <property type="term" value="F:pantothenate kinase activity"/>
    <property type="evidence" value="ECO:0007669"/>
    <property type="project" value="TreeGrafter"/>
</dbReference>
<dbReference type="PANTHER" id="PTHR12280:SF20">
    <property type="entry name" value="4'-PHOSPHOPANTETHEINE PHOSPHATASE"/>
    <property type="match status" value="1"/>
</dbReference>
<dbReference type="SUPFAM" id="SSF53067">
    <property type="entry name" value="Actin-like ATPase domain"/>
    <property type="match status" value="1"/>
</dbReference>
<keyword evidence="4" id="KW-0418">Kinase</keyword>
<dbReference type="EMBL" id="WKPJ01000018">
    <property type="protein sequence ID" value="MSA89982.1"/>
    <property type="molecule type" value="Genomic_DNA"/>
</dbReference>
<dbReference type="CDD" id="cd24085">
    <property type="entry name" value="ASKHA_NBD_PanK-II_bac"/>
    <property type="match status" value="1"/>
</dbReference>
<gene>
    <name evidence="5" type="ORF">GKD88_11450</name>
    <name evidence="4" type="ORF">GKE08_11650</name>
</gene>
<comment type="caution">
    <text evidence="4">The sequence shown here is derived from an EMBL/GenBank/DDBJ whole genome shotgun (WGS) entry which is preliminary data.</text>
</comment>
<evidence type="ECO:0000313" key="4">
    <source>
        <dbReference type="EMBL" id="MSA89982.1"/>
    </source>
</evidence>
<dbReference type="GO" id="GO:0015937">
    <property type="term" value="P:coenzyme A biosynthetic process"/>
    <property type="evidence" value="ECO:0007669"/>
    <property type="project" value="UniProtKB-KW"/>
</dbReference>
<dbReference type="GO" id="GO:0005829">
    <property type="term" value="C:cytosol"/>
    <property type="evidence" value="ECO:0007669"/>
    <property type="project" value="TreeGrafter"/>
</dbReference>
<evidence type="ECO:0000256" key="1">
    <source>
        <dbReference type="ARBA" id="ARBA00022741"/>
    </source>
</evidence>
<keyword evidence="4" id="KW-0808">Transferase</keyword>
<protein>
    <submittedName>
        <fullName evidence="4">Pantothenate kinase</fullName>
    </submittedName>
</protein>
<keyword evidence="1" id="KW-0547">Nucleotide-binding</keyword>
<dbReference type="Pfam" id="PF03630">
    <property type="entry name" value="Fumble"/>
    <property type="match status" value="1"/>
</dbReference>
<sequence length="278" mass="29434">MKGMLGADLGGSAIKLIFQRNDGTMQTQTWSKAIRTEHELTEVIAAFLMQADIAAEDIEGIALTGVGSSFIRTAILGKTPMLIDEIQAIGIGAQKLSQKQDILAVSMGTGTAFVRADNHRICHISGTGVGGGTLAGLALRLTKTTEIDAFAQLALHGKLENVDLKVGDLTQKEIKTLPSDLTAANFGQLKTLGSPADQAAGVINMILETIGVMAVLALRLENTKTIVLTGMLTKLPQAQSVFNRMSQLYAVDFRIPQYAPYAAALGAILASEGLDRKN</sequence>
<dbReference type="AlphaFoldDB" id="A0A6N7S8K0"/>
<name>A0A6N7S8K0_9FIRM</name>
<evidence type="ECO:0000256" key="2">
    <source>
        <dbReference type="ARBA" id="ARBA00022840"/>
    </source>
</evidence>
<dbReference type="PANTHER" id="PTHR12280">
    <property type="entry name" value="PANTOTHENATE KINASE"/>
    <property type="match status" value="1"/>
</dbReference>
<proteinExistence type="predicted"/>
<accession>A0A6N7S8K0</accession>
<evidence type="ECO:0000313" key="5">
    <source>
        <dbReference type="EMBL" id="MSC33737.1"/>
    </source>
</evidence>
<dbReference type="Gene3D" id="3.30.420.40">
    <property type="match status" value="1"/>
</dbReference>
<organism evidence="4 6">
    <name type="scientific">Holdemania massiliensis</name>
    <dbReference type="NCBI Taxonomy" id="1468449"/>
    <lineage>
        <taxon>Bacteria</taxon>
        <taxon>Bacillati</taxon>
        <taxon>Bacillota</taxon>
        <taxon>Erysipelotrichia</taxon>
        <taxon>Erysipelotrichales</taxon>
        <taxon>Erysipelotrichaceae</taxon>
        <taxon>Holdemania</taxon>
    </lineage>
</organism>
<dbReference type="InterPro" id="IPR004567">
    <property type="entry name" value="Type_II_PanK"/>
</dbReference>
<keyword evidence="7" id="KW-1185">Reference proteome</keyword>
<keyword evidence="2" id="KW-0067">ATP-binding</keyword>
<dbReference type="Proteomes" id="UP000480929">
    <property type="component" value="Unassembled WGS sequence"/>
</dbReference>
<dbReference type="OrthoDB" id="358216at2"/>